<gene>
    <name evidence="2" type="ordered locus">SGRA_0644</name>
</gene>
<dbReference type="KEGG" id="sgn:SGRA_0644"/>
<evidence type="ECO:0000313" key="3">
    <source>
        <dbReference type="Proteomes" id="UP000007519"/>
    </source>
</evidence>
<sequence>MDELQKLGETQNSVFFLSVDGIIYIKTVNSMPLTKEVMQENFELVQKISLDLGRPLKVFAESSKMQRLNRCAREYMRSEEAKSYDQYVVGSALLTPNQLSKMLGNFIIGLRKQARPIKVFTNEVAALDWLKAL</sequence>
<dbReference type="EMBL" id="CP002831">
    <property type="protein sequence ID" value="AFC23383.1"/>
    <property type="molecule type" value="Genomic_DNA"/>
</dbReference>
<feature type="domain" description="DUF7793" evidence="1">
    <location>
        <begin position="18"/>
        <end position="132"/>
    </location>
</feature>
<accession>H6L0F3</accession>
<keyword evidence="3" id="KW-1185">Reference proteome</keyword>
<dbReference type="InterPro" id="IPR056695">
    <property type="entry name" value="DUF7793"/>
</dbReference>
<dbReference type="STRING" id="984262.SGRA_0644"/>
<evidence type="ECO:0000313" key="2">
    <source>
        <dbReference type="EMBL" id="AFC23383.1"/>
    </source>
</evidence>
<reference evidence="2 3" key="1">
    <citation type="journal article" date="2012" name="Stand. Genomic Sci.">
        <title>Complete genome sequencing and analysis of Saprospira grandis str. Lewin, a predatory marine bacterium.</title>
        <authorList>
            <person name="Saw J.H."/>
            <person name="Yuryev A."/>
            <person name="Kanbe M."/>
            <person name="Hou S."/>
            <person name="Young A.G."/>
            <person name="Aizawa S."/>
            <person name="Alam M."/>
        </authorList>
    </citation>
    <scope>NUCLEOTIDE SEQUENCE [LARGE SCALE GENOMIC DNA]</scope>
    <source>
        <strain evidence="2 3">Lewin</strain>
    </source>
</reference>
<protein>
    <recommendedName>
        <fullName evidence="1">DUF7793 domain-containing protein</fullName>
    </recommendedName>
</protein>
<dbReference type="HOGENOM" id="CLU_150683_1_0_10"/>
<dbReference type="Gene3D" id="3.40.970.30">
    <property type="entry name" value="yp_829618.1 like domains"/>
    <property type="match status" value="1"/>
</dbReference>
<dbReference type="AlphaFoldDB" id="H6L0F3"/>
<name>H6L0F3_SAPGL</name>
<evidence type="ECO:0000259" key="1">
    <source>
        <dbReference type="Pfam" id="PF25056"/>
    </source>
</evidence>
<dbReference type="Pfam" id="PF25056">
    <property type="entry name" value="DUF7793"/>
    <property type="match status" value="1"/>
</dbReference>
<organism evidence="2 3">
    <name type="scientific">Saprospira grandis (strain Lewin)</name>
    <dbReference type="NCBI Taxonomy" id="984262"/>
    <lineage>
        <taxon>Bacteria</taxon>
        <taxon>Pseudomonadati</taxon>
        <taxon>Bacteroidota</taxon>
        <taxon>Saprospiria</taxon>
        <taxon>Saprospirales</taxon>
        <taxon>Saprospiraceae</taxon>
        <taxon>Saprospira</taxon>
    </lineage>
</organism>
<proteinExistence type="predicted"/>
<dbReference type="RefSeq" id="WP_014373627.1">
    <property type="nucleotide sequence ID" value="NC_016940.1"/>
</dbReference>
<dbReference type="OrthoDB" id="1358466at2"/>
<dbReference type="Proteomes" id="UP000007519">
    <property type="component" value="Chromosome"/>
</dbReference>